<keyword evidence="1" id="KW-1133">Transmembrane helix</keyword>
<feature type="transmembrane region" description="Helical" evidence="1">
    <location>
        <begin position="12"/>
        <end position="36"/>
    </location>
</feature>
<dbReference type="PATRIC" id="fig|28092.6.peg.2282"/>
<sequence>MPKPDERTLDISAARAFTLIEALIAVALLSAMTLLGMPMYRDVTARGHRVLVINALHEHLSVMAWQADGVVWGNAALPHATRSGTPAGNEVAKARMSDAMASSGPLHGLYRFNRTRNRDGTTYIRATPIYGGAMQDDACGAYELGSNGVQRNVGTGGTYLPYPRQQACWRGHR</sequence>
<evidence type="ECO:0000313" key="2">
    <source>
        <dbReference type="EMBL" id="KKB63903.1"/>
    </source>
</evidence>
<keyword evidence="1" id="KW-0472">Membrane</keyword>
<protein>
    <recommendedName>
        <fullName evidence="4">Pilus assembly protein PilE</fullName>
    </recommendedName>
</protein>
<keyword evidence="1" id="KW-0812">Transmembrane</keyword>
<gene>
    <name evidence="2" type="ORF">WM40_09690</name>
</gene>
<dbReference type="Proteomes" id="UP000033618">
    <property type="component" value="Unassembled WGS sequence"/>
</dbReference>
<keyword evidence="3" id="KW-1185">Reference proteome</keyword>
<dbReference type="SUPFAM" id="SSF54523">
    <property type="entry name" value="Pili subunits"/>
    <property type="match status" value="1"/>
</dbReference>
<dbReference type="STRING" id="28092.WM40_09690"/>
<evidence type="ECO:0000256" key="1">
    <source>
        <dbReference type="SAM" id="Phobius"/>
    </source>
</evidence>
<dbReference type="EMBL" id="LAQU01000007">
    <property type="protein sequence ID" value="KKB63903.1"/>
    <property type="molecule type" value="Genomic_DNA"/>
</dbReference>
<dbReference type="OrthoDB" id="8592370at2"/>
<reference evidence="2 3" key="1">
    <citation type="submission" date="2015-03" db="EMBL/GenBank/DDBJ databases">
        <title>Draft Genome Sequence of Burkholderia andropogonis type strain ICMP2807, isolated from Sorghum bicolor.</title>
        <authorList>
            <person name="Lopes-Santos L."/>
            <person name="Castro D.B."/>
            <person name="Ottoboni L.M."/>
            <person name="Park D."/>
            <person name="Weirc B.S."/>
            <person name="Destefano S.A."/>
        </authorList>
    </citation>
    <scope>NUCLEOTIDE SEQUENCE [LARGE SCALE GENOMIC DNA]</scope>
    <source>
        <strain evidence="2 3">ICMP2807</strain>
    </source>
</reference>
<dbReference type="Gene3D" id="3.30.700.10">
    <property type="entry name" value="Glycoprotein, Type 4 Pilin"/>
    <property type="match status" value="1"/>
</dbReference>
<dbReference type="AlphaFoldDB" id="A0A0F5K1C5"/>
<dbReference type="InterPro" id="IPR045584">
    <property type="entry name" value="Pilin-like"/>
</dbReference>
<proteinExistence type="predicted"/>
<organism evidence="2 3">
    <name type="scientific">Robbsia andropogonis</name>
    <dbReference type="NCBI Taxonomy" id="28092"/>
    <lineage>
        <taxon>Bacteria</taxon>
        <taxon>Pseudomonadati</taxon>
        <taxon>Pseudomonadota</taxon>
        <taxon>Betaproteobacteria</taxon>
        <taxon>Burkholderiales</taxon>
        <taxon>Burkholderiaceae</taxon>
        <taxon>Robbsia</taxon>
    </lineage>
</organism>
<accession>A0A0F5K1C5</accession>
<evidence type="ECO:0008006" key="4">
    <source>
        <dbReference type="Google" id="ProtNLM"/>
    </source>
</evidence>
<name>A0A0F5K1C5_9BURK</name>
<comment type="caution">
    <text evidence="2">The sequence shown here is derived from an EMBL/GenBank/DDBJ whole genome shotgun (WGS) entry which is preliminary data.</text>
</comment>
<evidence type="ECO:0000313" key="3">
    <source>
        <dbReference type="Proteomes" id="UP000033618"/>
    </source>
</evidence>
<dbReference type="RefSeq" id="WP_024902109.1">
    <property type="nucleotide sequence ID" value="NZ_CADFGU010000001.1"/>
</dbReference>